<dbReference type="Gene3D" id="1.10.472.80">
    <property type="entry name" value="Ypt/Rab-GAP domain of gyp1p, domain 3"/>
    <property type="match status" value="1"/>
</dbReference>
<gene>
    <name evidence="2" type="ORF">OLC1_LOCUS10035</name>
</gene>
<reference evidence="2" key="1">
    <citation type="submission" date="2023-03" db="EMBL/GenBank/DDBJ databases">
        <authorList>
            <person name="Julca I."/>
        </authorList>
    </citation>
    <scope>NUCLEOTIDE SEQUENCE</scope>
</reference>
<evidence type="ECO:0000313" key="3">
    <source>
        <dbReference type="Proteomes" id="UP001161247"/>
    </source>
</evidence>
<accession>A0AAV1CY01</accession>
<dbReference type="Pfam" id="PF00566">
    <property type="entry name" value="RabGAP-TBC"/>
    <property type="match status" value="1"/>
</dbReference>
<evidence type="ECO:0000259" key="1">
    <source>
        <dbReference type="PROSITE" id="PS50086"/>
    </source>
</evidence>
<name>A0AAV1CY01_OLDCO</name>
<dbReference type="InterPro" id="IPR035969">
    <property type="entry name" value="Rab-GAP_TBC_sf"/>
</dbReference>
<protein>
    <submittedName>
        <fullName evidence="2">OLC1v1037072C1</fullName>
    </submittedName>
</protein>
<feature type="domain" description="Rab-GAP TBC" evidence="1">
    <location>
        <begin position="132"/>
        <end position="396"/>
    </location>
</feature>
<proteinExistence type="predicted"/>
<dbReference type="InterPro" id="IPR000195">
    <property type="entry name" value="Rab-GAP-TBC_dom"/>
</dbReference>
<dbReference type="Gene3D" id="1.10.8.270">
    <property type="entry name" value="putative rabgap domain of human tbc1 domain family member 14 like domains"/>
    <property type="match status" value="1"/>
</dbReference>
<dbReference type="SMART" id="SM00164">
    <property type="entry name" value="TBC"/>
    <property type="match status" value="1"/>
</dbReference>
<evidence type="ECO:0000313" key="2">
    <source>
        <dbReference type="EMBL" id="CAI9100133.1"/>
    </source>
</evidence>
<dbReference type="AlphaFoldDB" id="A0AAV1CY01"/>
<dbReference type="EMBL" id="OX459120">
    <property type="protein sequence ID" value="CAI9100133.1"/>
    <property type="molecule type" value="Genomic_DNA"/>
</dbReference>
<dbReference type="Proteomes" id="UP001161247">
    <property type="component" value="Chromosome 3"/>
</dbReference>
<dbReference type="GO" id="GO:0005096">
    <property type="term" value="F:GTPase activator activity"/>
    <property type="evidence" value="ECO:0007669"/>
    <property type="project" value="TreeGrafter"/>
</dbReference>
<dbReference type="PANTHER" id="PTHR22957:SF495">
    <property type="entry name" value="TBC1 DOMAIN FAMILY MEMBER 13-LIKE ISOFORM X1"/>
    <property type="match status" value="1"/>
</dbReference>
<dbReference type="SUPFAM" id="SSF47923">
    <property type="entry name" value="Ypt/Rab-GAP domain of gyp1p"/>
    <property type="match status" value="2"/>
</dbReference>
<dbReference type="PROSITE" id="PS50086">
    <property type="entry name" value="TBC_RABGAP"/>
    <property type="match status" value="1"/>
</dbReference>
<keyword evidence="3" id="KW-1185">Reference proteome</keyword>
<organism evidence="2 3">
    <name type="scientific">Oldenlandia corymbosa var. corymbosa</name>
    <dbReference type="NCBI Taxonomy" id="529605"/>
    <lineage>
        <taxon>Eukaryota</taxon>
        <taxon>Viridiplantae</taxon>
        <taxon>Streptophyta</taxon>
        <taxon>Embryophyta</taxon>
        <taxon>Tracheophyta</taxon>
        <taxon>Spermatophyta</taxon>
        <taxon>Magnoliopsida</taxon>
        <taxon>eudicotyledons</taxon>
        <taxon>Gunneridae</taxon>
        <taxon>Pentapetalae</taxon>
        <taxon>asterids</taxon>
        <taxon>lamiids</taxon>
        <taxon>Gentianales</taxon>
        <taxon>Rubiaceae</taxon>
        <taxon>Rubioideae</taxon>
        <taxon>Spermacoceae</taxon>
        <taxon>Hedyotis-Oldenlandia complex</taxon>
        <taxon>Oldenlandia</taxon>
    </lineage>
</organism>
<dbReference type="PANTHER" id="PTHR22957">
    <property type="entry name" value="TBC1 DOMAIN FAMILY MEMBER GTPASE-ACTIVATING PROTEIN"/>
    <property type="match status" value="1"/>
</dbReference>
<dbReference type="GO" id="GO:0006886">
    <property type="term" value="P:intracellular protein transport"/>
    <property type="evidence" value="ECO:0007669"/>
    <property type="project" value="TreeGrafter"/>
</dbReference>
<sequence length="452" mass="52021">MLNRDLLKKIPQNAHQVFTKRFSRMAGCDGAEGEGRNGGISKGFESGEELETFQRCELGFVREIGNPDEGVENMSDDNFLEIRRPALKEKRKRSVETVEMVINDKRWDLDNELSQMEIKLERLQGIASSGIADGGELRSIVWKLLLGYLPTLRDLWEKELLESRMKYAKLKEDFLLSPSQFSRRKDEAICNNNIPGMSLEREEVSHEDHPLCLGKSSAWHQFFEFADIGEQIDRDLDRTHPSLKFFAGDSTTSKKNKESMKNILLLFAKLNPEIRYVQGMNEILAPLYYVFSTESDNNNNNANAESDSFHCFVKLMSNLLDHYCEQLDNSSAGIHSTLLRLSELLKANDKELWRHLELKNKVGPQLYGFRWITLLLTQEFDFRTILRIWDSLLSNPLGVQEMLLRVCCAMLLSVKTRLLRGDFMDNLQLLQHYPSEIDIECILKTAQDLTAA</sequence>
<dbReference type="FunFam" id="1.10.472.80:FF:000009">
    <property type="entry name" value="TBC1 domain family member 13"/>
    <property type="match status" value="1"/>
</dbReference>